<feature type="transmembrane region" description="Helical" evidence="1">
    <location>
        <begin position="41"/>
        <end position="60"/>
    </location>
</feature>
<feature type="transmembrane region" description="Helical" evidence="1">
    <location>
        <begin position="6"/>
        <end position="29"/>
    </location>
</feature>
<keyword evidence="1" id="KW-0472">Membrane</keyword>
<gene>
    <name evidence="2" type="ORF">EZS27_007812</name>
</gene>
<accession>A0A5J4SF93</accession>
<reference evidence="2" key="1">
    <citation type="submission" date="2019-03" db="EMBL/GenBank/DDBJ databases">
        <title>Single cell metagenomics reveals metabolic interactions within the superorganism composed of flagellate Streblomastix strix and complex community of Bacteroidetes bacteria on its surface.</title>
        <authorList>
            <person name="Treitli S.C."/>
            <person name="Kolisko M."/>
            <person name="Husnik F."/>
            <person name="Keeling P."/>
            <person name="Hampl V."/>
        </authorList>
    </citation>
    <scope>NUCLEOTIDE SEQUENCE</scope>
    <source>
        <strain evidence="2">STM</strain>
    </source>
</reference>
<dbReference type="AlphaFoldDB" id="A0A5J4SF93"/>
<evidence type="ECO:0000256" key="1">
    <source>
        <dbReference type="SAM" id="Phobius"/>
    </source>
</evidence>
<protein>
    <submittedName>
        <fullName evidence="2">Uncharacterized protein</fullName>
    </submittedName>
</protein>
<dbReference type="EMBL" id="SNRY01000211">
    <property type="protein sequence ID" value="KAA6344578.1"/>
    <property type="molecule type" value="Genomic_DNA"/>
</dbReference>
<proteinExistence type="predicted"/>
<keyword evidence="1" id="KW-1133">Transmembrane helix</keyword>
<evidence type="ECO:0000313" key="2">
    <source>
        <dbReference type="EMBL" id="KAA6344578.1"/>
    </source>
</evidence>
<comment type="caution">
    <text evidence="2">The sequence shown here is derived from an EMBL/GenBank/DDBJ whole genome shotgun (WGS) entry which is preliminary data.</text>
</comment>
<sequence>MLLAYYVIKVFIIGLPLSFGIGGLIGYIVWKVSRSKRGKKIIIILSGITFIISQPISYIAEIMLDRFLFDVFFLVSFAIGFTVLVSILIMCLIIWRGNLRRRDLTD</sequence>
<keyword evidence="1" id="KW-0812">Transmembrane</keyword>
<feature type="transmembrane region" description="Helical" evidence="1">
    <location>
        <begin position="72"/>
        <end position="95"/>
    </location>
</feature>
<name>A0A5J4SF93_9ZZZZ</name>
<organism evidence="2">
    <name type="scientific">termite gut metagenome</name>
    <dbReference type="NCBI Taxonomy" id="433724"/>
    <lineage>
        <taxon>unclassified sequences</taxon>
        <taxon>metagenomes</taxon>
        <taxon>organismal metagenomes</taxon>
    </lineage>
</organism>